<dbReference type="InterPro" id="IPR029016">
    <property type="entry name" value="GAF-like_dom_sf"/>
</dbReference>
<dbReference type="Gene3D" id="3.30.450.40">
    <property type="match status" value="3"/>
</dbReference>
<name>A0AAU2HB61_9ACTN</name>
<dbReference type="GO" id="GO:0003700">
    <property type="term" value="F:DNA-binding transcription factor activity"/>
    <property type="evidence" value="ECO:0007669"/>
    <property type="project" value="TreeGrafter"/>
</dbReference>
<evidence type="ECO:0000259" key="5">
    <source>
        <dbReference type="PROSITE" id="PS51078"/>
    </source>
</evidence>
<dbReference type="PANTHER" id="PTHR30136:SF34">
    <property type="entry name" value="TRANSCRIPTIONAL REGULATOR"/>
    <property type="match status" value="1"/>
</dbReference>
<dbReference type="InterPro" id="IPR036388">
    <property type="entry name" value="WH-like_DNA-bd_sf"/>
</dbReference>
<gene>
    <name evidence="6" type="ORF">OHV25_06140</name>
</gene>
<feature type="domain" description="HTH iclR-type" evidence="4">
    <location>
        <begin position="248"/>
        <end position="312"/>
    </location>
</feature>
<dbReference type="AlphaFoldDB" id="A0AAU2HB61"/>
<proteinExistence type="predicted"/>
<evidence type="ECO:0000256" key="1">
    <source>
        <dbReference type="ARBA" id="ARBA00023015"/>
    </source>
</evidence>
<evidence type="ECO:0000259" key="4">
    <source>
        <dbReference type="PROSITE" id="PS51077"/>
    </source>
</evidence>
<feature type="domain" description="IclR-ED" evidence="5">
    <location>
        <begin position="62"/>
        <end position="210"/>
    </location>
</feature>
<feature type="domain" description="HTH iclR-type" evidence="4">
    <location>
        <begin position="3"/>
        <end position="74"/>
    </location>
</feature>
<dbReference type="EMBL" id="CP108253">
    <property type="protein sequence ID" value="WTU45342.1"/>
    <property type="molecule type" value="Genomic_DNA"/>
</dbReference>
<keyword evidence="3" id="KW-0804">Transcription</keyword>
<sequence>MSVGPLERGLAVLRALAAHDMDRGALVRSTGLARATVDRVVATLDRLGLVRADGRGVALAPRLMALSGAYLRGSGIPAALGPLVGRLADELDESVSVAVPDGAGARVVLQTAARRRTMSLAFRIGDLLPADRCAPGALFADGTLEWAVDEELIEPGLIAVAVPVRDAAGSTVCAVSVASHTSRHTPESLREAVLPRLREAGGAMEAALAGPCPSAVVDPVAGSLVDASAGLKVDASAGLKRELGPDFLQSLARGLAVLCALGADRGEGLTLTAVSEATGLARATVRRSLLTLAHLGYVECGGPGGRHFRLLPRVLELGCARLSALGLAEVARPHLARLVARTGESASMAVLDGADIRYVARVPTVRIMSIDITVGTRFPAYATSMGRVLLAGLTPGERPPLPDGLPALTPNTVTSAAELARIVEGCAADGYALVAEELEEGLRSLAVPVHGADGRVVAAVNVAQHARRGTPEEMLRTLLPALRAAGAGISADLGVLGVPGLSGVPGHPSGAMSAVRP</sequence>
<feature type="domain" description="IclR-ED" evidence="5">
    <location>
        <begin position="313"/>
        <end position="495"/>
    </location>
</feature>
<dbReference type="GO" id="GO:0045892">
    <property type="term" value="P:negative regulation of DNA-templated transcription"/>
    <property type="evidence" value="ECO:0007669"/>
    <property type="project" value="TreeGrafter"/>
</dbReference>
<dbReference type="PROSITE" id="PS51078">
    <property type="entry name" value="ICLR_ED"/>
    <property type="match status" value="2"/>
</dbReference>
<evidence type="ECO:0000313" key="6">
    <source>
        <dbReference type="EMBL" id="WTU45342.1"/>
    </source>
</evidence>
<keyword evidence="1" id="KW-0805">Transcription regulation</keyword>
<dbReference type="Gene3D" id="1.10.10.10">
    <property type="entry name" value="Winged helix-like DNA-binding domain superfamily/Winged helix DNA-binding domain"/>
    <property type="match status" value="2"/>
</dbReference>
<dbReference type="Pfam" id="PF01614">
    <property type="entry name" value="IclR_C"/>
    <property type="match status" value="2"/>
</dbReference>
<accession>A0AAU2HB61</accession>
<evidence type="ECO:0000256" key="2">
    <source>
        <dbReference type="ARBA" id="ARBA00023125"/>
    </source>
</evidence>
<reference evidence="6" key="1">
    <citation type="submission" date="2022-10" db="EMBL/GenBank/DDBJ databases">
        <title>The complete genomes of actinobacterial strains from the NBC collection.</title>
        <authorList>
            <person name="Joergensen T.S."/>
            <person name="Alvarez Arevalo M."/>
            <person name="Sterndorff E.B."/>
            <person name="Faurdal D."/>
            <person name="Vuksanovic O."/>
            <person name="Mourched A.-S."/>
            <person name="Charusanti P."/>
            <person name="Shaw S."/>
            <person name="Blin K."/>
            <person name="Weber T."/>
        </authorList>
    </citation>
    <scope>NUCLEOTIDE SEQUENCE</scope>
    <source>
        <strain evidence="6">NBC_00060</strain>
    </source>
</reference>
<dbReference type="SUPFAM" id="SSF46785">
    <property type="entry name" value="Winged helix' DNA-binding domain"/>
    <property type="match status" value="2"/>
</dbReference>
<dbReference type="PROSITE" id="PS51077">
    <property type="entry name" value="HTH_ICLR"/>
    <property type="match status" value="2"/>
</dbReference>
<dbReference type="SUPFAM" id="SSF55781">
    <property type="entry name" value="GAF domain-like"/>
    <property type="match status" value="2"/>
</dbReference>
<dbReference type="InterPro" id="IPR050707">
    <property type="entry name" value="HTH_MetabolicPath_Reg"/>
</dbReference>
<organism evidence="6">
    <name type="scientific">Streptomyces sp. NBC_00060</name>
    <dbReference type="NCBI Taxonomy" id="2975636"/>
    <lineage>
        <taxon>Bacteria</taxon>
        <taxon>Bacillati</taxon>
        <taxon>Actinomycetota</taxon>
        <taxon>Actinomycetes</taxon>
        <taxon>Kitasatosporales</taxon>
        <taxon>Streptomycetaceae</taxon>
        <taxon>Streptomyces</taxon>
    </lineage>
</organism>
<dbReference type="InterPro" id="IPR036390">
    <property type="entry name" value="WH_DNA-bd_sf"/>
</dbReference>
<keyword evidence="2" id="KW-0238">DNA-binding</keyword>
<dbReference type="SMART" id="SM00346">
    <property type="entry name" value="HTH_ICLR"/>
    <property type="match status" value="2"/>
</dbReference>
<dbReference type="InterPro" id="IPR014757">
    <property type="entry name" value="Tscrpt_reg_IclR_C"/>
</dbReference>
<evidence type="ECO:0000256" key="3">
    <source>
        <dbReference type="ARBA" id="ARBA00023163"/>
    </source>
</evidence>
<dbReference type="InterPro" id="IPR005471">
    <property type="entry name" value="Tscrpt_reg_IclR_N"/>
</dbReference>
<dbReference type="PANTHER" id="PTHR30136">
    <property type="entry name" value="HELIX-TURN-HELIX TRANSCRIPTIONAL REGULATOR, ICLR FAMILY"/>
    <property type="match status" value="1"/>
</dbReference>
<dbReference type="GO" id="GO:0003677">
    <property type="term" value="F:DNA binding"/>
    <property type="evidence" value="ECO:0007669"/>
    <property type="project" value="UniProtKB-KW"/>
</dbReference>
<dbReference type="Pfam" id="PF09339">
    <property type="entry name" value="HTH_IclR"/>
    <property type="match status" value="2"/>
</dbReference>
<protein>
    <submittedName>
        <fullName evidence="6">Helix-turn-helix domain-containing protein</fullName>
    </submittedName>
</protein>